<dbReference type="KEGG" id="moz:MoryE10_26760"/>
<dbReference type="Pfam" id="PF04324">
    <property type="entry name" value="Fer2_BFD"/>
    <property type="match status" value="1"/>
</dbReference>
<evidence type="ECO:0000256" key="2">
    <source>
        <dbReference type="PIRNR" id="PIRNR000375"/>
    </source>
</evidence>
<dbReference type="InterPro" id="IPR007419">
    <property type="entry name" value="BFD-like_2Fe2S-bd_dom"/>
</dbReference>
<dbReference type="InterPro" id="IPR001075">
    <property type="entry name" value="NIF_FeS_clus_asmbl_NifU_C"/>
</dbReference>
<dbReference type="InterPro" id="IPR010238">
    <property type="entry name" value="NIF_FeS_clus_asmbl_NifU"/>
</dbReference>
<proteinExistence type="inferred from homology"/>
<dbReference type="GO" id="GO:0016226">
    <property type="term" value="P:iron-sulfur cluster assembly"/>
    <property type="evidence" value="ECO:0007669"/>
    <property type="project" value="InterPro"/>
</dbReference>
<gene>
    <name evidence="6" type="ORF">MoryE10_26760</name>
</gene>
<dbReference type="CDD" id="cd06664">
    <property type="entry name" value="IscU_like"/>
    <property type="match status" value="1"/>
</dbReference>
<dbReference type="InterPro" id="IPR016217">
    <property type="entry name" value="N_fixation_NifU"/>
</dbReference>
<reference evidence="6" key="1">
    <citation type="submission" date="2019-06" db="EMBL/GenBank/DDBJ databases">
        <title>Complete genome sequence of Methylogaea oryzae strain JCM16910.</title>
        <authorList>
            <person name="Asakawa S."/>
        </authorList>
    </citation>
    <scope>NUCLEOTIDE SEQUENCE</scope>
    <source>
        <strain evidence="6">E10</strain>
    </source>
</reference>
<evidence type="ECO:0000256" key="1">
    <source>
        <dbReference type="ARBA" id="ARBA00006420"/>
    </source>
</evidence>
<dbReference type="Proteomes" id="UP000824988">
    <property type="component" value="Chromosome"/>
</dbReference>
<dbReference type="RefSeq" id="WP_221047348.1">
    <property type="nucleotide sequence ID" value="NZ_AP019782.1"/>
</dbReference>
<dbReference type="PANTHER" id="PTHR10093">
    <property type="entry name" value="IRON-SULFUR CLUSTER ASSEMBLY ENZYME NIFU HOMOLOG"/>
    <property type="match status" value="1"/>
</dbReference>
<comment type="similarity">
    <text evidence="1 2">Belongs to the NifU family.</text>
</comment>
<sequence length="309" mass="33157">MWDYSETVKEHFYNPRNAGAVAEANAVGDVGSISCGDALRLSLKVNPDTDIIEDAGFQTFGCGSAIASSSALTEIIKGKTVDEALKVTNQDIAEYLGGLPPEKMHCSVMGREALQAAIANYRGEEWKDDHEEGALICKCFAVDEKLIEDTIRTNNLRTLQEVTNYTKAGGGCAACHEGIEEVLARVLAERGETYDPDAAPMLAPEPEPLPLAAQAPGKLTNFQRMRRIEQVIESIRPTLRRDGGDVEVVEVDGNTVYVNMTGACSGCQMASMTVSGIQQRLMEDLGEFIRVVPAGQMAQAAPAHAAGGH</sequence>
<accession>A0A8D4VTK9</accession>
<evidence type="ECO:0000259" key="4">
    <source>
        <dbReference type="Pfam" id="PF01592"/>
    </source>
</evidence>
<evidence type="ECO:0000259" key="5">
    <source>
        <dbReference type="Pfam" id="PF04324"/>
    </source>
</evidence>
<name>A0A8D4VTK9_9GAMM</name>
<feature type="domain" description="NIF system FeS cluster assembly NifU N-terminal" evidence="4">
    <location>
        <begin position="4"/>
        <end position="125"/>
    </location>
</feature>
<evidence type="ECO:0000259" key="3">
    <source>
        <dbReference type="Pfam" id="PF01106"/>
    </source>
</evidence>
<dbReference type="Pfam" id="PF01592">
    <property type="entry name" value="NifU_N"/>
    <property type="match status" value="1"/>
</dbReference>
<dbReference type="NCBIfam" id="TIGR02000">
    <property type="entry name" value="NifU_proper"/>
    <property type="match status" value="1"/>
</dbReference>
<organism evidence="6 7">
    <name type="scientific">Methylogaea oryzae</name>
    <dbReference type="NCBI Taxonomy" id="1295382"/>
    <lineage>
        <taxon>Bacteria</taxon>
        <taxon>Pseudomonadati</taxon>
        <taxon>Pseudomonadota</taxon>
        <taxon>Gammaproteobacteria</taxon>
        <taxon>Methylococcales</taxon>
        <taxon>Methylococcaceae</taxon>
        <taxon>Methylogaea</taxon>
    </lineage>
</organism>
<evidence type="ECO:0000313" key="7">
    <source>
        <dbReference type="Proteomes" id="UP000824988"/>
    </source>
</evidence>
<comment type="function">
    <text evidence="2">May be involved in the formation or repair of [Fe-S] clusters present in iron-sulfur proteins.</text>
</comment>
<keyword evidence="2" id="KW-0535">Nitrogen fixation</keyword>
<dbReference type="GO" id="GO:0051536">
    <property type="term" value="F:iron-sulfur cluster binding"/>
    <property type="evidence" value="ECO:0007669"/>
    <property type="project" value="InterPro"/>
</dbReference>
<dbReference type="GO" id="GO:0005506">
    <property type="term" value="F:iron ion binding"/>
    <property type="evidence" value="ECO:0007669"/>
    <property type="project" value="InterPro"/>
</dbReference>
<dbReference type="EMBL" id="AP019782">
    <property type="protein sequence ID" value="BBL72070.1"/>
    <property type="molecule type" value="Genomic_DNA"/>
</dbReference>
<feature type="domain" description="NIF system FeS cluster assembly NifU C-terminal" evidence="3">
    <location>
        <begin position="228"/>
        <end position="292"/>
    </location>
</feature>
<keyword evidence="7" id="KW-1185">Reference proteome</keyword>
<feature type="domain" description="BFD-like [2Fe-2S]-binding" evidence="5">
    <location>
        <begin position="135"/>
        <end position="185"/>
    </location>
</feature>
<protein>
    <recommendedName>
        <fullName evidence="2">Nitrogen fixation protein NifU</fullName>
    </recommendedName>
</protein>
<dbReference type="Pfam" id="PF01106">
    <property type="entry name" value="NifU"/>
    <property type="match status" value="1"/>
</dbReference>
<dbReference type="AlphaFoldDB" id="A0A8D4VTK9"/>
<dbReference type="InterPro" id="IPR002871">
    <property type="entry name" value="NIF_FeS_clus_asmbl_NifU_N"/>
</dbReference>
<dbReference type="CDD" id="cd19947">
    <property type="entry name" value="NifU_Fer2_BFD-like"/>
    <property type="match status" value="1"/>
</dbReference>
<dbReference type="PIRSF" id="PIRSF000375">
    <property type="entry name" value="NifU"/>
    <property type="match status" value="1"/>
</dbReference>
<evidence type="ECO:0000313" key="6">
    <source>
        <dbReference type="EMBL" id="BBL72070.1"/>
    </source>
</evidence>